<evidence type="ECO:0000313" key="3">
    <source>
        <dbReference type="EMBL" id="QHS62968.1"/>
    </source>
</evidence>
<dbReference type="Pfam" id="PF13715">
    <property type="entry name" value="CarbopepD_reg_2"/>
    <property type="match status" value="1"/>
</dbReference>
<feature type="domain" description="Outer membrane protein beta-barrel" evidence="2">
    <location>
        <begin position="408"/>
        <end position="858"/>
    </location>
</feature>
<keyword evidence="1" id="KW-0732">Signal</keyword>
<evidence type="ECO:0000259" key="2">
    <source>
        <dbReference type="Pfam" id="PF14905"/>
    </source>
</evidence>
<reference evidence="3 4" key="1">
    <citation type="submission" date="2020-01" db="EMBL/GenBank/DDBJ databases">
        <title>Complete genome sequence of Chitinophaga sp. H33E-04 isolated from quinoa roots.</title>
        <authorList>
            <person name="Weon H.-Y."/>
            <person name="Lee S.A."/>
        </authorList>
    </citation>
    <scope>NUCLEOTIDE SEQUENCE [LARGE SCALE GENOMIC DNA]</scope>
    <source>
        <strain evidence="3 4">H33E-04</strain>
    </source>
</reference>
<organism evidence="3 4">
    <name type="scientific">Chitinophaga agri</name>
    <dbReference type="NCBI Taxonomy" id="2703787"/>
    <lineage>
        <taxon>Bacteria</taxon>
        <taxon>Pseudomonadati</taxon>
        <taxon>Bacteroidota</taxon>
        <taxon>Chitinophagia</taxon>
        <taxon>Chitinophagales</taxon>
        <taxon>Chitinophagaceae</taxon>
        <taxon>Chitinophaga</taxon>
    </lineage>
</organism>
<feature type="signal peptide" evidence="1">
    <location>
        <begin position="1"/>
        <end position="19"/>
    </location>
</feature>
<dbReference type="EMBL" id="CP048113">
    <property type="protein sequence ID" value="QHS62968.1"/>
    <property type="molecule type" value="Genomic_DNA"/>
</dbReference>
<gene>
    <name evidence="3" type="ORF">GWR21_26295</name>
</gene>
<dbReference type="InterPro" id="IPR041700">
    <property type="entry name" value="OMP_b-brl_3"/>
</dbReference>
<dbReference type="Pfam" id="PF14905">
    <property type="entry name" value="OMP_b-brl_3"/>
    <property type="match status" value="1"/>
</dbReference>
<dbReference type="SUPFAM" id="SSF56935">
    <property type="entry name" value="Porins"/>
    <property type="match status" value="1"/>
</dbReference>
<keyword evidence="4" id="KW-1185">Reference proteome</keyword>
<feature type="chain" id="PRO_5025672161" evidence="1">
    <location>
        <begin position="20"/>
        <end position="870"/>
    </location>
</feature>
<dbReference type="AlphaFoldDB" id="A0A6B9ZKP5"/>
<dbReference type="SUPFAM" id="SSF49464">
    <property type="entry name" value="Carboxypeptidase regulatory domain-like"/>
    <property type="match status" value="1"/>
</dbReference>
<evidence type="ECO:0000313" key="4">
    <source>
        <dbReference type="Proteomes" id="UP000476411"/>
    </source>
</evidence>
<accession>A0A6B9ZKP5</accession>
<protein>
    <submittedName>
        <fullName evidence="3">Outer membrane beta-barrel protein</fullName>
    </submittedName>
</protein>
<dbReference type="Proteomes" id="UP000476411">
    <property type="component" value="Chromosome"/>
</dbReference>
<proteinExistence type="predicted"/>
<dbReference type="InterPro" id="IPR008969">
    <property type="entry name" value="CarboxyPept-like_regulatory"/>
</dbReference>
<dbReference type="RefSeq" id="WP_162334692.1">
    <property type="nucleotide sequence ID" value="NZ_CP048113.1"/>
</dbReference>
<name>A0A6B9ZKP5_9BACT</name>
<sequence>MKRIFLLICFLCSLQTLLAQTTYNVSGTIKDTTGQSMIGANIWLIAGRDTMHTISNETGRFFFQQVRQPIFNLRVTLIGYETWYREFSFKEAGSQIDLPQIELSMKPSLLKEIVVKGKMSPVVIREDTIEYRADQYRLRQNAVAEDLLKRLPGMQVDMEGNVQTMGKKIMKVRINGKDFMISDIKTLTRLLPVDMIDKVQLIDDYGDMARATGRKVGEPEKILNIQTKADLDRVYQAQAVAGGGNDSRYNASVLGNYFSEKQQLSVNGNTNNTASQVGNTVTSTGNINYRGNYSREFSTNVGITGSRTTSKVDGLSTVKTVTDEGTLTSVNSNISDSRADAYNINVGAEYKPREGDMYNFNLNYADITNINGNLVSAIQSGLQRKDQITSSLNTNKSPTLLAGVFGSHRFSDLGRVLSLGVYVNTTNSNNLQDGLDSLRYYNTDGTIAKDSLLHQLLEKQNDNFTGNAQLSYVEPLDSSNSIELKYAINYNRSDNTQETRWMNQDGKINRIDSLSNHYIYSQVQHQLELNYRYARQKWDLTLGLRTQPSSLIMEGGANKTVVRNNKFVPVFRIQYKLPKQAMMSLSYSGNVQFPAYQQLQPVPDLTNAQFPVIGNPDLRPALGHGFFFNYRKAGENTLFLHLSANLTQDKVVTNVSLVKDSFNTVKQETRFLNANGDYNFRFIYGWSHRLAEGKYNLFLDGNHSYNNNILYMDNVRKSGQNLVLNQSAKMNMLLEWVELMGGAAYTYNRNVYVLQENSITNISTWNFSFYGKVYFLKTFNASAEFSKQLNSGFNGALAANPAILNASVEKTILKRKVTCRLQGFNLLDETSRLSQYINGNTVTEIQNRLLGRYFMFSLQCDLRLFQGNKK</sequence>
<evidence type="ECO:0000256" key="1">
    <source>
        <dbReference type="SAM" id="SignalP"/>
    </source>
</evidence>
<dbReference type="KEGG" id="chih:GWR21_26295"/>